<dbReference type="EMBL" id="QDKL01000001">
    <property type="protein sequence ID" value="RZF23272.1"/>
    <property type="molecule type" value="Genomic_DNA"/>
</dbReference>
<keyword evidence="2" id="KW-0186">Copper</keyword>
<dbReference type="RefSeq" id="WP_114706218.1">
    <property type="nucleotide sequence ID" value="NZ_QDKL01000001.1"/>
</dbReference>
<dbReference type="Gene3D" id="3.40.30.10">
    <property type="entry name" value="Glutaredoxin"/>
    <property type="match status" value="1"/>
</dbReference>
<feature type="transmembrane region" description="Helical" evidence="3">
    <location>
        <begin position="21"/>
        <end position="40"/>
    </location>
</feature>
<dbReference type="Pfam" id="PF02630">
    <property type="entry name" value="SCO1-SenC"/>
    <property type="match status" value="1"/>
</dbReference>
<comment type="caution">
    <text evidence="5">The sequence shown here is derived from an EMBL/GenBank/DDBJ whole genome shotgun (WGS) entry which is preliminary data.</text>
</comment>
<evidence type="ECO:0000259" key="4">
    <source>
        <dbReference type="PROSITE" id="PS51352"/>
    </source>
</evidence>
<protein>
    <submittedName>
        <fullName evidence="5">SCO family protein</fullName>
    </submittedName>
</protein>
<dbReference type="InterPro" id="IPR036249">
    <property type="entry name" value="Thioredoxin-like_sf"/>
</dbReference>
<organism evidence="5 6">
    <name type="scientific">Halobacteriovorax vibrionivorans</name>
    <dbReference type="NCBI Taxonomy" id="2152716"/>
    <lineage>
        <taxon>Bacteria</taxon>
        <taxon>Pseudomonadati</taxon>
        <taxon>Bdellovibrionota</taxon>
        <taxon>Bacteriovoracia</taxon>
        <taxon>Bacteriovoracales</taxon>
        <taxon>Halobacteriovoraceae</taxon>
        <taxon>Halobacteriovorax</taxon>
    </lineage>
</organism>
<gene>
    <name evidence="5" type="ORF">DAY19_05750</name>
</gene>
<evidence type="ECO:0000256" key="2">
    <source>
        <dbReference type="ARBA" id="ARBA00023008"/>
    </source>
</evidence>
<keyword evidence="3" id="KW-1133">Transmembrane helix</keyword>
<reference evidence="6" key="1">
    <citation type="journal article" date="2019" name="Int. J. Syst. Evol. Microbiol.">
        <title>Halobacteriovorax valvorus sp. nov., a novel prokaryotic predator isolated from coastal seawater of China.</title>
        <authorList>
            <person name="Chen M.-X."/>
        </authorList>
    </citation>
    <scope>NUCLEOTIDE SEQUENCE [LARGE SCALE GENOMIC DNA]</scope>
    <source>
        <strain evidence="6">BL9</strain>
    </source>
</reference>
<dbReference type="InterPro" id="IPR013766">
    <property type="entry name" value="Thioredoxin_domain"/>
</dbReference>
<accession>A0ABY0IQ24</accession>
<dbReference type="SUPFAM" id="SSF52833">
    <property type="entry name" value="Thioredoxin-like"/>
    <property type="match status" value="1"/>
</dbReference>
<evidence type="ECO:0000313" key="5">
    <source>
        <dbReference type="EMBL" id="RZF23272.1"/>
    </source>
</evidence>
<evidence type="ECO:0000256" key="1">
    <source>
        <dbReference type="ARBA" id="ARBA00010996"/>
    </source>
</evidence>
<evidence type="ECO:0000256" key="3">
    <source>
        <dbReference type="SAM" id="Phobius"/>
    </source>
</evidence>
<dbReference type="PROSITE" id="PS51352">
    <property type="entry name" value="THIOREDOXIN_2"/>
    <property type="match status" value="1"/>
</dbReference>
<name>A0ABY0IQ24_9BACT</name>
<dbReference type="PANTHER" id="PTHR12151:SF25">
    <property type="entry name" value="LINALOOL DEHYDRATASE_ISOMERASE DOMAIN-CONTAINING PROTEIN"/>
    <property type="match status" value="1"/>
</dbReference>
<proteinExistence type="inferred from homology"/>
<dbReference type="PANTHER" id="PTHR12151">
    <property type="entry name" value="ELECTRON TRANSPORT PROTIN SCO1/SENC FAMILY MEMBER"/>
    <property type="match status" value="1"/>
</dbReference>
<comment type="similarity">
    <text evidence="1">Belongs to the SCO1/2 family.</text>
</comment>
<evidence type="ECO:0000313" key="6">
    <source>
        <dbReference type="Proteomes" id="UP000443582"/>
    </source>
</evidence>
<keyword evidence="6" id="KW-1185">Reference proteome</keyword>
<keyword evidence="3" id="KW-0812">Transmembrane</keyword>
<dbReference type="Proteomes" id="UP000443582">
    <property type="component" value="Unassembled WGS sequence"/>
</dbReference>
<dbReference type="CDD" id="cd02968">
    <property type="entry name" value="SCO"/>
    <property type="match status" value="1"/>
</dbReference>
<feature type="domain" description="Thioredoxin" evidence="4">
    <location>
        <begin position="47"/>
        <end position="188"/>
    </location>
</feature>
<keyword evidence="3" id="KW-0472">Membrane</keyword>
<sequence>MATLGIKRSNNLFEVLISKKAFWLVFVLYFFSVPVIKSVTRELPQELPVLKKLPDYSLVNSFGKTFGSKELAGRVYIANFIFTTCPSSCLRLTAEMQKIQKRVRGLGQKVALVSFTVDPDTDKPKTLFKYARKHQANPYVWTFLTGETKDLQATIIDGFGVAMGEMEEVKGNVNGETVTMFDIAHSEKLVLVDGTGNVRGYYDSTKKDINKLMIDVGLLVNRKEYSKN</sequence>
<dbReference type="InterPro" id="IPR003782">
    <property type="entry name" value="SCO1/SenC"/>
</dbReference>